<evidence type="ECO:0000256" key="8">
    <source>
        <dbReference type="ARBA" id="ARBA00023136"/>
    </source>
</evidence>
<evidence type="ECO:0000259" key="13">
    <source>
        <dbReference type="PROSITE" id="PS50839"/>
    </source>
</evidence>
<feature type="domain" description="Response regulatory" evidence="12">
    <location>
        <begin position="621"/>
        <end position="737"/>
    </location>
</feature>
<feature type="domain" description="Histidine kinase" evidence="11">
    <location>
        <begin position="381"/>
        <end position="600"/>
    </location>
</feature>
<feature type="modified residue" description="4-aspartylphosphate" evidence="9">
    <location>
        <position position="670"/>
    </location>
</feature>
<dbReference type="CDD" id="cd00082">
    <property type="entry name" value="HisKA"/>
    <property type="match status" value="1"/>
</dbReference>
<comment type="catalytic activity">
    <reaction evidence="1">
        <text>ATP + protein L-histidine = ADP + protein N-phospho-L-histidine.</text>
        <dbReference type="EC" id="2.7.13.3"/>
    </reaction>
</comment>
<organism evidence="14 15">
    <name type="scientific">Sulfurimonas aquatica</name>
    <dbReference type="NCBI Taxonomy" id="2672570"/>
    <lineage>
        <taxon>Bacteria</taxon>
        <taxon>Pseudomonadati</taxon>
        <taxon>Campylobacterota</taxon>
        <taxon>Epsilonproteobacteria</taxon>
        <taxon>Campylobacterales</taxon>
        <taxon>Sulfurimonadaceae</taxon>
        <taxon>Sulfurimonas</taxon>
    </lineage>
</organism>
<dbReference type="PRINTS" id="PR00344">
    <property type="entry name" value="BCTRLSENSOR"/>
</dbReference>
<dbReference type="GO" id="GO:0016020">
    <property type="term" value="C:membrane"/>
    <property type="evidence" value="ECO:0007669"/>
    <property type="project" value="UniProtKB-SubCell"/>
</dbReference>
<dbReference type="InterPro" id="IPR036890">
    <property type="entry name" value="HATPase_C_sf"/>
</dbReference>
<dbReference type="InterPro" id="IPR003661">
    <property type="entry name" value="HisK_dim/P_dom"/>
</dbReference>
<dbReference type="Pfam" id="PF00512">
    <property type="entry name" value="HisKA"/>
    <property type="match status" value="1"/>
</dbReference>
<dbReference type="SMART" id="SM00387">
    <property type="entry name" value="HATPase_c"/>
    <property type="match status" value="1"/>
</dbReference>
<evidence type="ECO:0000256" key="2">
    <source>
        <dbReference type="ARBA" id="ARBA00004370"/>
    </source>
</evidence>
<dbReference type="PANTHER" id="PTHR45339">
    <property type="entry name" value="HYBRID SIGNAL TRANSDUCTION HISTIDINE KINASE J"/>
    <property type="match status" value="1"/>
</dbReference>
<dbReference type="InterPro" id="IPR005467">
    <property type="entry name" value="His_kinase_dom"/>
</dbReference>
<dbReference type="KEGG" id="saqt:GJV85_07255"/>
<keyword evidence="6 10" id="KW-1133">Transmembrane helix</keyword>
<feature type="domain" description="CHASE" evidence="13">
    <location>
        <begin position="70"/>
        <end position="243"/>
    </location>
</feature>
<evidence type="ECO:0000256" key="10">
    <source>
        <dbReference type="SAM" id="Phobius"/>
    </source>
</evidence>
<dbReference type="InterPro" id="IPR006189">
    <property type="entry name" value="CHASE_dom"/>
</dbReference>
<dbReference type="Proteomes" id="UP000671852">
    <property type="component" value="Chromosome"/>
</dbReference>
<dbReference type="SUPFAM" id="SSF55874">
    <property type="entry name" value="ATPase domain of HSP90 chaperone/DNA topoisomerase II/histidine kinase"/>
    <property type="match status" value="1"/>
</dbReference>
<dbReference type="Gene3D" id="3.30.450.350">
    <property type="entry name" value="CHASE domain"/>
    <property type="match status" value="1"/>
</dbReference>
<dbReference type="InterPro" id="IPR011006">
    <property type="entry name" value="CheY-like_superfamily"/>
</dbReference>
<keyword evidence="8 10" id="KW-0472">Membrane</keyword>
<name>A0A975B0J7_9BACT</name>
<reference evidence="14" key="1">
    <citation type="submission" date="2019-11" db="EMBL/GenBank/DDBJ databases">
        <authorList>
            <person name="Kojima H."/>
        </authorList>
    </citation>
    <scope>NUCLEOTIDE SEQUENCE</scope>
    <source>
        <strain evidence="14">H1576</strain>
    </source>
</reference>
<evidence type="ECO:0000256" key="4">
    <source>
        <dbReference type="ARBA" id="ARBA00022553"/>
    </source>
</evidence>
<keyword evidence="4 9" id="KW-0597">Phosphoprotein</keyword>
<reference evidence="14" key="2">
    <citation type="submission" date="2021-04" db="EMBL/GenBank/DDBJ databases">
        <title>Isolation and characterization of a novel species of the genus Sulfurimonas.</title>
        <authorList>
            <person name="Fukui M."/>
        </authorList>
    </citation>
    <scope>NUCLEOTIDE SEQUENCE</scope>
    <source>
        <strain evidence="14">H1576</strain>
    </source>
</reference>
<evidence type="ECO:0000256" key="1">
    <source>
        <dbReference type="ARBA" id="ARBA00000085"/>
    </source>
</evidence>
<dbReference type="Gene3D" id="3.30.565.10">
    <property type="entry name" value="Histidine kinase-like ATPase, C-terminal domain"/>
    <property type="match status" value="1"/>
</dbReference>
<dbReference type="SUPFAM" id="SSF47384">
    <property type="entry name" value="Homodimeric domain of signal transducing histidine kinase"/>
    <property type="match status" value="1"/>
</dbReference>
<dbReference type="CDD" id="cd17546">
    <property type="entry name" value="REC_hyHK_CKI1_RcsC-like"/>
    <property type="match status" value="1"/>
</dbReference>
<keyword evidence="7" id="KW-0902">Two-component regulatory system</keyword>
<evidence type="ECO:0000256" key="9">
    <source>
        <dbReference type="PROSITE-ProRule" id="PRU00169"/>
    </source>
</evidence>
<accession>A0A975B0J7</accession>
<proteinExistence type="predicted"/>
<dbReference type="PROSITE" id="PS50839">
    <property type="entry name" value="CHASE"/>
    <property type="match status" value="1"/>
</dbReference>
<dbReference type="PROSITE" id="PS50109">
    <property type="entry name" value="HIS_KIN"/>
    <property type="match status" value="1"/>
</dbReference>
<dbReference type="PROSITE" id="PS50110">
    <property type="entry name" value="RESPONSE_REGULATORY"/>
    <property type="match status" value="1"/>
</dbReference>
<dbReference type="SMART" id="SM00388">
    <property type="entry name" value="HisKA"/>
    <property type="match status" value="1"/>
</dbReference>
<dbReference type="InterPro" id="IPR004358">
    <property type="entry name" value="Sig_transdc_His_kin-like_C"/>
</dbReference>
<dbReference type="Pfam" id="PF02518">
    <property type="entry name" value="HATPase_c"/>
    <property type="match status" value="1"/>
</dbReference>
<dbReference type="EMBL" id="CP046072">
    <property type="protein sequence ID" value="QSZ41910.1"/>
    <property type="molecule type" value="Genomic_DNA"/>
</dbReference>
<protein>
    <recommendedName>
        <fullName evidence="3">histidine kinase</fullName>
        <ecNumber evidence="3">2.7.13.3</ecNumber>
    </recommendedName>
</protein>
<dbReference type="RefSeq" id="WP_207560727.1">
    <property type="nucleotide sequence ID" value="NZ_CP046072.1"/>
</dbReference>
<evidence type="ECO:0000313" key="14">
    <source>
        <dbReference type="EMBL" id="QSZ41910.1"/>
    </source>
</evidence>
<keyword evidence="5 10" id="KW-0812">Transmembrane</keyword>
<evidence type="ECO:0000256" key="6">
    <source>
        <dbReference type="ARBA" id="ARBA00022989"/>
    </source>
</evidence>
<dbReference type="GO" id="GO:0000155">
    <property type="term" value="F:phosphorelay sensor kinase activity"/>
    <property type="evidence" value="ECO:0007669"/>
    <property type="project" value="InterPro"/>
</dbReference>
<dbReference type="PANTHER" id="PTHR45339:SF1">
    <property type="entry name" value="HYBRID SIGNAL TRANSDUCTION HISTIDINE KINASE J"/>
    <property type="match status" value="1"/>
</dbReference>
<evidence type="ECO:0000256" key="7">
    <source>
        <dbReference type="ARBA" id="ARBA00023012"/>
    </source>
</evidence>
<dbReference type="SMART" id="SM01079">
    <property type="entry name" value="CHASE"/>
    <property type="match status" value="1"/>
</dbReference>
<evidence type="ECO:0000256" key="3">
    <source>
        <dbReference type="ARBA" id="ARBA00012438"/>
    </source>
</evidence>
<evidence type="ECO:0000313" key="15">
    <source>
        <dbReference type="Proteomes" id="UP000671852"/>
    </source>
</evidence>
<dbReference type="SMART" id="SM00448">
    <property type="entry name" value="REC"/>
    <property type="match status" value="1"/>
</dbReference>
<dbReference type="InterPro" id="IPR042240">
    <property type="entry name" value="CHASE_sf"/>
</dbReference>
<keyword evidence="15" id="KW-1185">Reference proteome</keyword>
<dbReference type="Gene3D" id="3.40.50.2300">
    <property type="match status" value="1"/>
</dbReference>
<dbReference type="AlphaFoldDB" id="A0A975B0J7"/>
<dbReference type="CDD" id="cd16922">
    <property type="entry name" value="HATPase_EvgS-ArcB-TorS-like"/>
    <property type="match status" value="1"/>
</dbReference>
<dbReference type="InterPro" id="IPR001789">
    <property type="entry name" value="Sig_transdc_resp-reg_receiver"/>
</dbReference>
<sequence length="738" mass="83840">MKHNITVSIYIAIVIGLMLSFTTFYFISNAEQVKIQNQLEFKAKNRLNALAMNVERHIDTLNSLASFFNSSEFISREEFKNFTQLTLERNPSISALSWNPLVLDSKKQNYIDRALKDDIDDFKITGLSEYGKRVSSLKKDSYTPIYYIEPHTQNKLAMGFDISSHKDLTEAITLARESKKTVLTHKVKLDQKKENSYSYLILKAVYEQGAPTQTITQRNKYYKGLVIGVFDFDLLMKMSISNIEPAGIHVLLSELNSDSDKQLLDYHISRTADASKEFIPKNREGMLKGLFWERTIDILEHQWTITVVPSNFFIQKYKSLDSIIFLIIGLAMTLLFVLYLLSIKKNYSIIEDYNSNLEEKVRVRTGELEIASRAKSDFLANMSHEIRTPLNAIVGFIDMLYKSETDISKQKKFQTIKESSNTLLGIINDILDFSKIEIHKLVIESVSFNIKNILNQTVELYFDVAKNKNISIHFELDENLPTYILGDATRIKQVLSNLLSNAIKFANEDTIVIVNVSYLEASKELYCEIIDEGIGIEEELLKNIFNSFEQADSSTTRKYGGTGLGLSISKALIELMGGKINVESRINIGSKFYFAIPLVASAEICNEVDVSTHEPLQLKGRILIAEDNKTNQLLLSVILDDLNLQYDIVEDGLQAVEAIKHQVYDLILMDENMPVLNGTDATKIIRNQETQNDIPIIAVTANALKGDKEKFLSVGMNAYLSKPIDITKLELLLRKYLS</sequence>
<dbReference type="InterPro" id="IPR003594">
    <property type="entry name" value="HATPase_dom"/>
</dbReference>
<gene>
    <name evidence="14" type="ORF">GJV85_07255</name>
</gene>
<dbReference type="FunFam" id="3.30.565.10:FF:000078">
    <property type="entry name" value="Two-component sensor histidine kinase"/>
    <property type="match status" value="1"/>
</dbReference>
<dbReference type="EC" id="2.7.13.3" evidence="3"/>
<comment type="subcellular location">
    <subcellularLocation>
        <location evidence="2">Membrane</location>
    </subcellularLocation>
</comment>
<dbReference type="InterPro" id="IPR036097">
    <property type="entry name" value="HisK_dim/P_sf"/>
</dbReference>
<dbReference type="Gene3D" id="1.10.287.130">
    <property type="match status" value="1"/>
</dbReference>
<dbReference type="Pfam" id="PF03924">
    <property type="entry name" value="CHASE"/>
    <property type="match status" value="1"/>
</dbReference>
<dbReference type="Pfam" id="PF00072">
    <property type="entry name" value="Response_reg"/>
    <property type="match status" value="1"/>
</dbReference>
<evidence type="ECO:0000259" key="11">
    <source>
        <dbReference type="PROSITE" id="PS50109"/>
    </source>
</evidence>
<evidence type="ECO:0000256" key="5">
    <source>
        <dbReference type="ARBA" id="ARBA00022692"/>
    </source>
</evidence>
<feature type="transmembrane region" description="Helical" evidence="10">
    <location>
        <begin position="323"/>
        <end position="341"/>
    </location>
</feature>
<feature type="transmembrane region" description="Helical" evidence="10">
    <location>
        <begin position="7"/>
        <end position="27"/>
    </location>
</feature>
<dbReference type="SUPFAM" id="SSF52172">
    <property type="entry name" value="CheY-like"/>
    <property type="match status" value="1"/>
</dbReference>
<evidence type="ECO:0000259" key="12">
    <source>
        <dbReference type="PROSITE" id="PS50110"/>
    </source>
</evidence>